<evidence type="ECO:0000256" key="1">
    <source>
        <dbReference type="ARBA" id="ARBA00023125"/>
    </source>
</evidence>
<feature type="region of interest" description="Disordered" evidence="6">
    <location>
        <begin position="230"/>
        <end position="274"/>
    </location>
</feature>
<dbReference type="GO" id="GO:1990837">
    <property type="term" value="F:sequence-specific double-stranded DNA binding"/>
    <property type="evidence" value="ECO:0007669"/>
    <property type="project" value="TreeGrafter"/>
</dbReference>
<accession>A0A674GWQ2</accession>
<dbReference type="InParanoid" id="A0A674GWQ2"/>
<comment type="subcellular location">
    <subcellularLocation>
        <location evidence="4 5">Nucleus</location>
    </subcellularLocation>
</comment>
<dbReference type="PROSITE" id="PS50071">
    <property type="entry name" value="HOMEOBOX_2"/>
    <property type="match status" value="1"/>
</dbReference>
<dbReference type="PROSITE" id="PS00027">
    <property type="entry name" value="HOMEOBOX_1"/>
    <property type="match status" value="1"/>
</dbReference>
<keyword evidence="2 4" id="KW-0371">Homeobox</keyword>
<dbReference type="GO" id="GO:0000981">
    <property type="term" value="F:DNA-binding transcription factor activity, RNA polymerase II-specific"/>
    <property type="evidence" value="ECO:0007669"/>
    <property type="project" value="InterPro"/>
</dbReference>
<dbReference type="Ensembl" id="ENSTGUT00000022587.1">
    <property type="protein sequence ID" value="ENSTGUP00000027479.1"/>
    <property type="gene ID" value="ENSTGUG00000024242.1"/>
</dbReference>
<feature type="domain" description="Homeobox" evidence="8">
    <location>
        <begin position="158"/>
        <end position="218"/>
    </location>
</feature>
<keyword evidence="7" id="KW-0812">Transmembrane</keyword>
<keyword evidence="10" id="KW-1185">Reference proteome</keyword>
<keyword evidence="7" id="KW-0472">Membrane</keyword>
<reference evidence="9 10" key="1">
    <citation type="journal article" date="2010" name="Nature">
        <title>The genome of a songbird.</title>
        <authorList>
            <person name="Warren W.C."/>
            <person name="Clayton D.F."/>
            <person name="Ellegren H."/>
            <person name="Arnold A.P."/>
            <person name="Hillier L.W."/>
            <person name="Kunstner A."/>
            <person name="Searle S."/>
            <person name="White S."/>
            <person name="Vilella A.J."/>
            <person name="Fairley S."/>
            <person name="Heger A."/>
            <person name="Kong L."/>
            <person name="Ponting C.P."/>
            <person name="Jarvis E.D."/>
            <person name="Mello C.V."/>
            <person name="Minx P."/>
            <person name="Lovell P."/>
            <person name="Velho T.A."/>
            <person name="Ferris M."/>
            <person name="Balakrishnan C.N."/>
            <person name="Sinha S."/>
            <person name="Blatti C."/>
            <person name="London S.E."/>
            <person name="Li Y."/>
            <person name="Lin Y.C."/>
            <person name="George J."/>
            <person name="Sweedler J."/>
            <person name="Southey B."/>
            <person name="Gunaratne P."/>
            <person name="Watson M."/>
            <person name="Nam K."/>
            <person name="Backstrom N."/>
            <person name="Smeds L."/>
            <person name="Nabholz B."/>
            <person name="Itoh Y."/>
            <person name="Whitney O."/>
            <person name="Pfenning A.R."/>
            <person name="Howard J."/>
            <person name="Volker M."/>
            <person name="Skinner B.M."/>
            <person name="Griffin D.K."/>
            <person name="Ye L."/>
            <person name="McLaren W.M."/>
            <person name="Flicek P."/>
            <person name="Quesada V."/>
            <person name="Velasco G."/>
            <person name="Lopez-Otin C."/>
            <person name="Puente X.S."/>
            <person name="Olender T."/>
            <person name="Lancet D."/>
            <person name="Smit A.F."/>
            <person name="Hubley R."/>
            <person name="Konkel M.K."/>
            <person name="Walker J.A."/>
            <person name="Batzer M.A."/>
            <person name="Gu W."/>
            <person name="Pollock D.D."/>
            <person name="Chen L."/>
            <person name="Cheng Z."/>
            <person name="Eichler E.E."/>
            <person name="Stapley J."/>
            <person name="Slate J."/>
            <person name="Ekblom R."/>
            <person name="Birkhead T."/>
            <person name="Burke T."/>
            <person name="Burt D."/>
            <person name="Scharff C."/>
            <person name="Adam I."/>
            <person name="Richard H."/>
            <person name="Sultan M."/>
            <person name="Soldatov A."/>
            <person name="Lehrach H."/>
            <person name="Edwards S.V."/>
            <person name="Yang S.P."/>
            <person name="Li X."/>
            <person name="Graves T."/>
            <person name="Fulton L."/>
            <person name="Nelson J."/>
            <person name="Chinwalla A."/>
            <person name="Hou S."/>
            <person name="Mardis E.R."/>
            <person name="Wilson R.K."/>
        </authorList>
    </citation>
    <scope>NUCLEOTIDE SEQUENCE [LARGE SCALE GENOMIC DNA]</scope>
</reference>
<organism evidence="9 10">
    <name type="scientific">Taeniopygia guttata</name>
    <name type="common">Zebra finch</name>
    <name type="synonym">Poephila guttata</name>
    <dbReference type="NCBI Taxonomy" id="59729"/>
    <lineage>
        <taxon>Eukaryota</taxon>
        <taxon>Metazoa</taxon>
        <taxon>Chordata</taxon>
        <taxon>Craniata</taxon>
        <taxon>Vertebrata</taxon>
        <taxon>Euteleostomi</taxon>
        <taxon>Archelosauria</taxon>
        <taxon>Archosauria</taxon>
        <taxon>Dinosauria</taxon>
        <taxon>Saurischia</taxon>
        <taxon>Theropoda</taxon>
        <taxon>Coelurosauria</taxon>
        <taxon>Aves</taxon>
        <taxon>Neognathae</taxon>
        <taxon>Neoaves</taxon>
        <taxon>Telluraves</taxon>
        <taxon>Australaves</taxon>
        <taxon>Passeriformes</taxon>
        <taxon>Passeroidea</taxon>
        <taxon>Estrildidae</taxon>
        <taxon>Estrildinae</taxon>
        <taxon>Taeniopygia</taxon>
    </lineage>
</organism>
<evidence type="ECO:0000256" key="5">
    <source>
        <dbReference type="RuleBase" id="RU000682"/>
    </source>
</evidence>
<keyword evidence="7" id="KW-1133">Transmembrane helix</keyword>
<keyword evidence="1 4" id="KW-0238">DNA-binding</keyword>
<feature type="transmembrane region" description="Helical" evidence="7">
    <location>
        <begin position="357"/>
        <end position="377"/>
    </location>
</feature>
<dbReference type="Gene3D" id="1.10.10.60">
    <property type="entry name" value="Homeodomain-like"/>
    <property type="match status" value="1"/>
</dbReference>
<proteinExistence type="predicted"/>
<dbReference type="GeneTree" id="ENSGT00940000162295"/>
<feature type="region of interest" description="Disordered" evidence="6">
    <location>
        <begin position="143"/>
        <end position="162"/>
    </location>
</feature>
<evidence type="ECO:0000256" key="4">
    <source>
        <dbReference type="PROSITE-ProRule" id="PRU00108"/>
    </source>
</evidence>
<evidence type="ECO:0000256" key="6">
    <source>
        <dbReference type="SAM" id="MobiDB-lite"/>
    </source>
</evidence>
<evidence type="ECO:0000313" key="10">
    <source>
        <dbReference type="Proteomes" id="UP000007754"/>
    </source>
</evidence>
<dbReference type="Pfam" id="PF00046">
    <property type="entry name" value="Homeodomain"/>
    <property type="match status" value="1"/>
</dbReference>
<dbReference type="AlphaFoldDB" id="A0A674GWQ2"/>
<dbReference type="SUPFAM" id="SSF46689">
    <property type="entry name" value="Homeodomain-like"/>
    <property type="match status" value="1"/>
</dbReference>
<protein>
    <recommendedName>
        <fullName evidence="8">Homeobox domain-containing protein</fullName>
    </recommendedName>
</protein>
<dbReference type="GO" id="GO:0005634">
    <property type="term" value="C:nucleus"/>
    <property type="evidence" value="ECO:0007669"/>
    <property type="project" value="UniProtKB-SubCell"/>
</dbReference>
<dbReference type="InterPro" id="IPR009057">
    <property type="entry name" value="Homeodomain-like_sf"/>
</dbReference>
<evidence type="ECO:0000313" key="9">
    <source>
        <dbReference type="Ensembl" id="ENSTGUP00000027479.1"/>
    </source>
</evidence>
<evidence type="ECO:0000259" key="8">
    <source>
        <dbReference type="PROSITE" id="PS50071"/>
    </source>
</evidence>
<reference evidence="9" key="2">
    <citation type="submission" date="2025-08" db="UniProtKB">
        <authorList>
            <consortium name="Ensembl"/>
        </authorList>
    </citation>
    <scope>IDENTIFICATION</scope>
</reference>
<dbReference type="InterPro" id="IPR001356">
    <property type="entry name" value="HD"/>
</dbReference>
<dbReference type="Proteomes" id="UP000007754">
    <property type="component" value="Chromosome 4"/>
</dbReference>
<evidence type="ECO:0000256" key="7">
    <source>
        <dbReference type="SAM" id="Phobius"/>
    </source>
</evidence>
<evidence type="ECO:0000256" key="2">
    <source>
        <dbReference type="ARBA" id="ARBA00023155"/>
    </source>
</evidence>
<name>A0A674GWQ2_TAEGU</name>
<dbReference type="PANTHER" id="PTHR24336:SF10">
    <property type="entry name" value="TRANSCRIPTION FACTOR LBX2"/>
    <property type="match status" value="1"/>
</dbReference>
<sequence length="381" mass="40436">MWTGWSPFATGSRRGRCGCSYRCPGTARDPQRSGWVPVRVTGVFDLTSLRCRCCPGPLTGSLPHKPFPTGHPGAAAVPGAVPGAMPLHPQALHNRAPGVRSPLRFPVPFPVRCLHPQALHNRAPAAVPGAAPRFPCPNPFVSAGPSPPGASGPRPPCRKRRKSRTAFTAAAATGAGAAIPAAALPLPVDRDALAARLALSAAQVITWFQNRRAKLKRDLEELRADVASLQALPPPPCSSWRGCPSHRGLPVTAPGPRSPRSSRGGDRRGGLSLSTVGSARIHSGSLGRDRLRSDPVRPRSDLVQLRSAPFGSGSAPFGPVRIRFGSGSAPFGSIRFHSVPVRLHSEGLAPPHPHQHILLPLFLFIFSLFFLILFYFLSAPV</sequence>
<dbReference type="InterPro" id="IPR051892">
    <property type="entry name" value="LBX_TF"/>
</dbReference>
<dbReference type="PANTHER" id="PTHR24336">
    <property type="entry name" value="TRANSCRIPTION FACTOR LBX"/>
    <property type="match status" value="1"/>
</dbReference>
<dbReference type="CDD" id="cd00086">
    <property type="entry name" value="homeodomain"/>
    <property type="match status" value="1"/>
</dbReference>
<dbReference type="SMART" id="SM00389">
    <property type="entry name" value="HOX"/>
    <property type="match status" value="1"/>
</dbReference>
<keyword evidence="3 4" id="KW-0539">Nucleus</keyword>
<evidence type="ECO:0000256" key="3">
    <source>
        <dbReference type="ARBA" id="ARBA00023242"/>
    </source>
</evidence>
<dbReference type="InterPro" id="IPR017970">
    <property type="entry name" value="Homeobox_CS"/>
</dbReference>
<reference evidence="9" key="3">
    <citation type="submission" date="2025-09" db="UniProtKB">
        <authorList>
            <consortium name="Ensembl"/>
        </authorList>
    </citation>
    <scope>IDENTIFICATION</scope>
</reference>
<feature type="DNA-binding region" description="Homeobox" evidence="4">
    <location>
        <begin position="160"/>
        <end position="219"/>
    </location>
</feature>
<feature type="compositionally biased region" description="Pro residues" evidence="6">
    <location>
        <begin position="145"/>
        <end position="155"/>
    </location>
</feature>